<keyword evidence="2" id="KW-1185">Reference proteome</keyword>
<comment type="caution">
    <text evidence="1">The sequence shown here is derived from an EMBL/GenBank/DDBJ whole genome shotgun (WGS) entry which is preliminary data.</text>
</comment>
<proteinExistence type="predicted"/>
<name>A0A368EYG9_ANCCA</name>
<accession>A0A368EYG9</accession>
<evidence type="ECO:0000313" key="1">
    <source>
        <dbReference type="EMBL" id="RCN24398.1"/>
    </source>
</evidence>
<reference evidence="1 2" key="1">
    <citation type="submission" date="2014-10" db="EMBL/GenBank/DDBJ databases">
        <title>Draft genome of the hookworm Ancylostoma caninum.</title>
        <authorList>
            <person name="Mitreva M."/>
        </authorList>
    </citation>
    <scope>NUCLEOTIDE SEQUENCE [LARGE SCALE GENOMIC DNA]</scope>
    <source>
        <strain evidence="1 2">Baltimore</strain>
    </source>
</reference>
<gene>
    <name evidence="1" type="ORF">ANCCAN_29905</name>
</gene>
<dbReference type="Proteomes" id="UP000252519">
    <property type="component" value="Unassembled WGS sequence"/>
</dbReference>
<feature type="non-terminal residue" evidence="1">
    <location>
        <position position="1"/>
    </location>
</feature>
<protein>
    <submittedName>
        <fullName evidence="1">Uncharacterized protein</fullName>
    </submittedName>
</protein>
<dbReference type="AlphaFoldDB" id="A0A368EYG9"/>
<evidence type="ECO:0000313" key="2">
    <source>
        <dbReference type="Proteomes" id="UP000252519"/>
    </source>
</evidence>
<dbReference type="OrthoDB" id="5868703at2759"/>
<dbReference type="EMBL" id="JOJR01020253">
    <property type="protein sequence ID" value="RCN24398.1"/>
    <property type="molecule type" value="Genomic_DNA"/>
</dbReference>
<organism evidence="1 2">
    <name type="scientific">Ancylostoma caninum</name>
    <name type="common">Dog hookworm</name>
    <dbReference type="NCBI Taxonomy" id="29170"/>
    <lineage>
        <taxon>Eukaryota</taxon>
        <taxon>Metazoa</taxon>
        <taxon>Ecdysozoa</taxon>
        <taxon>Nematoda</taxon>
        <taxon>Chromadorea</taxon>
        <taxon>Rhabditida</taxon>
        <taxon>Rhabditina</taxon>
        <taxon>Rhabditomorpha</taxon>
        <taxon>Strongyloidea</taxon>
        <taxon>Ancylostomatidae</taxon>
        <taxon>Ancylostomatinae</taxon>
        <taxon>Ancylostoma</taxon>
    </lineage>
</organism>
<sequence>LVFFKSIDHTGSNSLRIDAVFRALVHLRNLFERKRQLFEQEGYRRRKPTVFWLMTIPEIGDFAKKFATFNKVLRTLFYGQYVISFALERPHFRLLDWALGVDRRKPTEKRRSLYTKVAVEERLAQLFDLCRRELDLTYFRYSPQKHVDRMISYRRQDYDCG</sequence>